<keyword evidence="3" id="KW-1185">Reference proteome</keyword>
<reference evidence="2 3" key="1">
    <citation type="submission" date="2017-06" db="EMBL/GenBank/DDBJ databases">
        <title>Draft genome sequence of nitrogen-fixing Kosakonia pseudosacchari strain NN143 isolated from sugarcane roots.</title>
        <authorList>
            <person name="Li Y."/>
            <person name="Li S."/>
            <person name="Lin L."/>
            <person name="Wu X."/>
            <person name="Yang L."/>
            <person name="Li Y."/>
            <person name="An Q."/>
        </authorList>
    </citation>
    <scope>NUCLEOTIDE SEQUENCE [LARGE SCALE GENOMIC DNA]</scope>
    <source>
        <strain evidence="2 3">NN143</strain>
    </source>
</reference>
<evidence type="ECO:0000313" key="3">
    <source>
        <dbReference type="Proteomes" id="UP000219642"/>
    </source>
</evidence>
<proteinExistence type="predicted"/>
<dbReference type="Proteomes" id="UP000219642">
    <property type="component" value="Unassembled WGS sequence"/>
</dbReference>
<dbReference type="Gene3D" id="1.10.1200.10">
    <property type="entry name" value="ACP-like"/>
    <property type="match status" value="1"/>
</dbReference>
<sequence length="80" mass="9121">MNMYTELYNAIATTIADAKDLPLEEINEQTTISELELDSLDYVELMVLVKKEFNITINFESTMKSTDMTLKEFCTSILSA</sequence>
<organism evidence="2 3">
    <name type="scientific">Kosakonia pseudosacchari</name>
    <dbReference type="NCBI Taxonomy" id="1646340"/>
    <lineage>
        <taxon>Bacteria</taxon>
        <taxon>Pseudomonadati</taxon>
        <taxon>Pseudomonadota</taxon>
        <taxon>Gammaproteobacteria</taxon>
        <taxon>Enterobacterales</taxon>
        <taxon>Enterobacteriaceae</taxon>
        <taxon>Kosakonia</taxon>
    </lineage>
</organism>
<dbReference type="SUPFAM" id="SSF47336">
    <property type="entry name" value="ACP-like"/>
    <property type="match status" value="1"/>
</dbReference>
<feature type="domain" description="Carrier" evidence="1">
    <location>
        <begin position="2"/>
        <end position="80"/>
    </location>
</feature>
<comment type="caution">
    <text evidence="2">The sequence shown here is derived from an EMBL/GenBank/DDBJ whole genome shotgun (WGS) entry which is preliminary data.</text>
</comment>
<name>A0ABX4IUE6_9ENTR</name>
<dbReference type="InterPro" id="IPR009081">
    <property type="entry name" value="PP-bd_ACP"/>
</dbReference>
<dbReference type="PROSITE" id="PS50075">
    <property type="entry name" value="CARRIER"/>
    <property type="match status" value="1"/>
</dbReference>
<evidence type="ECO:0000313" key="2">
    <source>
        <dbReference type="EMBL" id="PDO87619.1"/>
    </source>
</evidence>
<dbReference type="InterPro" id="IPR036736">
    <property type="entry name" value="ACP-like_sf"/>
</dbReference>
<protein>
    <submittedName>
        <fullName evidence="2">Acyl carrier protein</fullName>
    </submittedName>
</protein>
<dbReference type="EMBL" id="NITV01000004">
    <property type="protein sequence ID" value="PDO87619.1"/>
    <property type="molecule type" value="Genomic_DNA"/>
</dbReference>
<dbReference type="Pfam" id="PF00550">
    <property type="entry name" value="PP-binding"/>
    <property type="match status" value="1"/>
</dbReference>
<accession>A0ABX4IUE6</accession>
<evidence type="ECO:0000259" key="1">
    <source>
        <dbReference type="PROSITE" id="PS50075"/>
    </source>
</evidence>
<gene>
    <name evidence="2" type="ORF">BK796_09175</name>
</gene>